<dbReference type="EC" id="1.11.1.7" evidence="8"/>
<dbReference type="GO" id="GO:0004497">
    <property type="term" value="F:monooxygenase activity"/>
    <property type="evidence" value="ECO:0007669"/>
    <property type="project" value="UniProtKB-KW"/>
</dbReference>
<dbReference type="PRINTS" id="PR00359">
    <property type="entry name" value="BP450"/>
</dbReference>
<dbReference type="GO" id="GO:0140825">
    <property type="term" value="F:lactoperoxidase activity"/>
    <property type="evidence" value="ECO:0007669"/>
    <property type="project" value="UniProtKB-EC"/>
</dbReference>
<dbReference type="InterPro" id="IPR017972">
    <property type="entry name" value="Cyt_P450_CS"/>
</dbReference>
<dbReference type="Pfam" id="PF00067">
    <property type="entry name" value="p450"/>
    <property type="match status" value="2"/>
</dbReference>
<gene>
    <name evidence="8" type="ordered locus">Sulac_2746</name>
</gene>
<dbReference type="GO" id="GO:0016705">
    <property type="term" value="F:oxidoreductase activity, acting on paired donors, with incorporation or reduction of molecular oxygen"/>
    <property type="evidence" value="ECO:0007669"/>
    <property type="project" value="InterPro"/>
</dbReference>
<dbReference type="Gene3D" id="1.10.630.10">
    <property type="entry name" value="Cytochrome P450"/>
    <property type="match status" value="1"/>
</dbReference>
<evidence type="ECO:0000256" key="6">
    <source>
        <dbReference type="ARBA" id="ARBA00023033"/>
    </source>
</evidence>
<organism evidence="8 9">
    <name type="scientific">Sulfobacillus acidophilus (strain ATCC 700253 / DSM 10332 / NAL)</name>
    <dbReference type="NCBI Taxonomy" id="679936"/>
    <lineage>
        <taxon>Bacteria</taxon>
        <taxon>Bacillati</taxon>
        <taxon>Bacillota</taxon>
        <taxon>Clostridia</taxon>
        <taxon>Eubacteriales</taxon>
        <taxon>Clostridiales Family XVII. Incertae Sedis</taxon>
        <taxon>Sulfobacillus</taxon>
    </lineage>
</organism>
<evidence type="ECO:0000313" key="9">
    <source>
        <dbReference type="Proteomes" id="UP000005439"/>
    </source>
</evidence>
<accession>G8TY02</accession>
<dbReference type="STRING" id="679936.Sulac_2746"/>
<dbReference type="PANTHER" id="PTHR46696">
    <property type="entry name" value="P450, PUTATIVE (EUROFUNG)-RELATED"/>
    <property type="match status" value="1"/>
</dbReference>
<keyword evidence="3 7" id="KW-0479">Metal-binding</keyword>
<dbReference type="HOGENOM" id="CLU_033716_2_0_9"/>
<proteinExistence type="inferred from homology"/>
<comment type="similarity">
    <text evidence="1 7">Belongs to the cytochrome P450 family.</text>
</comment>
<dbReference type="Proteomes" id="UP000005439">
    <property type="component" value="Chromosome"/>
</dbReference>
<dbReference type="SUPFAM" id="SSF48264">
    <property type="entry name" value="Cytochrome P450"/>
    <property type="match status" value="1"/>
</dbReference>
<dbReference type="KEGG" id="sap:Sulac_2746"/>
<evidence type="ECO:0000256" key="3">
    <source>
        <dbReference type="ARBA" id="ARBA00022723"/>
    </source>
</evidence>
<evidence type="ECO:0000313" key="8">
    <source>
        <dbReference type="EMBL" id="AEW06208.1"/>
    </source>
</evidence>
<evidence type="ECO:0000256" key="5">
    <source>
        <dbReference type="ARBA" id="ARBA00023004"/>
    </source>
</evidence>
<keyword evidence="6 7" id="KW-0503">Monooxygenase</keyword>
<dbReference type="PRINTS" id="PR00385">
    <property type="entry name" value="P450"/>
</dbReference>
<dbReference type="PATRIC" id="fig|679936.5.peg.2839"/>
<reference evidence="9" key="1">
    <citation type="submission" date="2011-12" db="EMBL/GenBank/DDBJ databases">
        <title>The complete genome of chromosome of Sulfobacillus acidophilus DSM 10332.</title>
        <authorList>
            <person name="Lucas S."/>
            <person name="Han J."/>
            <person name="Lapidus A."/>
            <person name="Bruce D."/>
            <person name="Goodwin L."/>
            <person name="Pitluck S."/>
            <person name="Peters L."/>
            <person name="Kyrpides N."/>
            <person name="Mavromatis K."/>
            <person name="Ivanova N."/>
            <person name="Mikhailova N."/>
            <person name="Chertkov O."/>
            <person name="Saunders E."/>
            <person name="Detter J.C."/>
            <person name="Tapia R."/>
            <person name="Han C."/>
            <person name="Land M."/>
            <person name="Hauser L."/>
            <person name="Markowitz V."/>
            <person name="Cheng J.-F."/>
            <person name="Hugenholtz P."/>
            <person name="Woyke T."/>
            <person name="Wu D."/>
            <person name="Pukall R."/>
            <person name="Gehrich-Schroeter G."/>
            <person name="Schneider S."/>
            <person name="Klenk H.-P."/>
            <person name="Eisen J.A."/>
        </authorList>
    </citation>
    <scope>NUCLEOTIDE SEQUENCE [LARGE SCALE GENOMIC DNA]</scope>
    <source>
        <strain evidence="9">ATCC 700253 / DSM 10332 / NAL</strain>
    </source>
</reference>
<dbReference type="GO" id="GO:0020037">
    <property type="term" value="F:heme binding"/>
    <property type="evidence" value="ECO:0007669"/>
    <property type="project" value="InterPro"/>
</dbReference>
<evidence type="ECO:0000256" key="2">
    <source>
        <dbReference type="ARBA" id="ARBA00022617"/>
    </source>
</evidence>
<dbReference type="GO" id="GO:0005506">
    <property type="term" value="F:iron ion binding"/>
    <property type="evidence" value="ECO:0007669"/>
    <property type="project" value="InterPro"/>
</dbReference>
<keyword evidence="8" id="KW-0575">Peroxidase</keyword>
<evidence type="ECO:0000256" key="7">
    <source>
        <dbReference type="RuleBase" id="RU000461"/>
    </source>
</evidence>
<evidence type="ECO:0000256" key="4">
    <source>
        <dbReference type="ARBA" id="ARBA00023002"/>
    </source>
</evidence>
<dbReference type="PANTHER" id="PTHR46696:SF1">
    <property type="entry name" value="CYTOCHROME P450 YJIB-RELATED"/>
    <property type="match status" value="1"/>
</dbReference>
<sequence length="394" mass="43775">MATWFGDASWFSHLGLSQAEFMANPYPVYQEWRETHPIWRVADGHYLILDYAAVREVFQDGRFIKGATNGTMPAPAEYRHLPLIEPSMLMSDPPAHTRLRGLVNQVFQPRHLTRLAPYIEATAEALWQKIRAEGGGDFVADFAFPLPALVIAELLGVPKSDQPKFRSWSQRIAKILDPSQSPTARQDGVAARWELLDYFHRLIETKRTQKGNDLLSELIQAEEAGDRLSPGELLSTALLLLVAGHETTTNLLSMGTLALITEEAEEPTDWARAVEELLRFTSPVQIDARMARESLTLGGVEIPEGSRVTLVIGSANHDPAVFSRPDGLWWDRPTNPHMAFGRGIHFCLGAGLARLEAGIGFPLVWGSEKPRLAGLPVWNSNIVLRGLSTLPIRL</sequence>
<dbReference type="CDD" id="cd20625">
    <property type="entry name" value="CYP164-like"/>
    <property type="match status" value="1"/>
</dbReference>
<keyword evidence="5 7" id="KW-0408">Iron</keyword>
<dbReference type="InterPro" id="IPR036396">
    <property type="entry name" value="Cyt_P450_sf"/>
</dbReference>
<keyword evidence="2 7" id="KW-0349">Heme</keyword>
<dbReference type="InterPro" id="IPR002397">
    <property type="entry name" value="Cyt_P450_B"/>
</dbReference>
<name>G8TY02_SULAD</name>
<dbReference type="FunFam" id="1.10.630.10:FF:000018">
    <property type="entry name" value="Cytochrome P450 monooxygenase"/>
    <property type="match status" value="1"/>
</dbReference>
<keyword evidence="4 7" id="KW-0560">Oxidoreductase</keyword>
<dbReference type="AlphaFoldDB" id="G8TY02"/>
<dbReference type="PROSITE" id="PS00086">
    <property type="entry name" value="CYTOCHROME_P450"/>
    <property type="match status" value="1"/>
</dbReference>
<protein>
    <submittedName>
        <fullName evidence="8">Peroxidase</fullName>
        <ecNumber evidence="8">1.11.1.7</ecNumber>
    </submittedName>
</protein>
<dbReference type="EMBL" id="CP003179">
    <property type="protein sequence ID" value="AEW06208.1"/>
    <property type="molecule type" value="Genomic_DNA"/>
</dbReference>
<dbReference type="InterPro" id="IPR001128">
    <property type="entry name" value="Cyt_P450"/>
</dbReference>
<evidence type="ECO:0000256" key="1">
    <source>
        <dbReference type="ARBA" id="ARBA00010617"/>
    </source>
</evidence>
<reference evidence="8 9" key="2">
    <citation type="journal article" date="2012" name="Stand. Genomic Sci.">
        <title>Complete genome sequence of the moderately thermophilic mineral-sulfide-oxidizing firmicute Sulfobacillus acidophilus type strain (NAL(T)).</title>
        <authorList>
            <person name="Anderson I."/>
            <person name="Chertkov O."/>
            <person name="Chen A."/>
            <person name="Saunders E."/>
            <person name="Lapidus A."/>
            <person name="Nolan M."/>
            <person name="Lucas S."/>
            <person name="Hammon N."/>
            <person name="Deshpande S."/>
            <person name="Cheng J.F."/>
            <person name="Han C."/>
            <person name="Tapia R."/>
            <person name="Goodwin L.A."/>
            <person name="Pitluck S."/>
            <person name="Liolios K."/>
            <person name="Pagani I."/>
            <person name="Ivanova N."/>
            <person name="Mikhailova N."/>
            <person name="Pati A."/>
            <person name="Palaniappan K."/>
            <person name="Land M."/>
            <person name="Pan C."/>
            <person name="Rohde M."/>
            <person name="Pukall R."/>
            <person name="Goker M."/>
            <person name="Detter J.C."/>
            <person name="Woyke T."/>
            <person name="Bristow J."/>
            <person name="Eisen J.A."/>
            <person name="Markowitz V."/>
            <person name="Hugenholtz P."/>
            <person name="Kyrpides N.C."/>
            <person name="Klenk H.P."/>
            <person name="Mavromatis K."/>
        </authorList>
    </citation>
    <scope>NUCLEOTIDE SEQUENCE [LARGE SCALE GENOMIC DNA]</scope>
    <source>
        <strain evidence="9">ATCC 700253 / DSM 10332 / NAL</strain>
    </source>
</reference>
<keyword evidence="9" id="KW-1185">Reference proteome</keyword>